<dbReference type="Pfam" id="PF14322">
    <property type="entry name" value="SusD-like_3"/>
    <property type="match status" value="1"/>
</dbReference>
<dbReference type="InterPro" id="IPR012944">
    <property type="entry name" value="SusD_RagB_dom"/>
</dbReference>
<name>A0AAW6M8Y8_9BACE</name>
<evidence type="ECO:0000313" key="9">
    <source>
        <dbReference type="Proteomes" id="UP001221924"/>
    </source>
</evidence>
<feature type="domain" description="RagB/SusD" evidence="6">
    <location>
        <begin position="311"/>
        <end position="551"/>
    </location>
</feature>
<dbReference type="GO" id="GO:0009279">
    <property type="term" value="C:cell outer membrane"/>
    <property type="evidence" value="ECO:0007669"/>
    <property type="project" value="UniProtKB-SubCell"/>
</dbReference>
<evidence type="ECO:0000259" key="6">
    <source>
        <dbReference type="Pfam" id="PF07980"/>
    </source>
</evidence>
<organism evidence="8 9">
    <name type="scientific">Bacteroides cellulosilyticus</name>
    <dbReference type="NCBI Taxonomy" id="246787"/>
    <lineage>
        <taxon>Bacteria</taxon>
        <taxon>Pseudomonadati</taxon>
        <taxon>Bacteroidota</taxon>
        <taxon>Bacteroidia</taxon>
        <taxon>Bacteroidales</taxon>
        <taxon>Bacteroidaceae</taxon>
        <taxon>Bacteroides</taxon>
    </lineage>
</organism>
<keyword evidence="5" id="KW-0998">Cell outer membrane</keyword>
<evidence type="ECO:0000256" key="2">
    <source>
        <dbReference type="ARBA" id="ARBA00006275"/>
    </source>
</evidence>
<reference evidence="8" key="1">
    <citation type="submission" date="2023-03" db="EMBL/GenBank/DDBJ databases">
        <title>DFI Biobank Strains.</title>
        <authorList>
            <person name="Mostad J."/>
            <person name="Paddock L."/>
            <person name="Medina S."/>
            <person name="Waligurski E."/>
            <person name="Barat B."/>
            <person name="Smith R."/>
            <person name="Burgo V."/>
            <person name="Metcalfe C."/>
            <person name="Woodson C."/>
            <person name="Sundararajan A."/>
            <person name="Ramaswamy R."/>
            <person name="Lin H."/>
            <person name="Pamer E.G."/>
        </authorList>
    </citation>
    <scope>NUCLEOTIDE SEQUENCE</scope>
    <source>
        <strain evidence="8">DFI.9.5</strain>
    </source>
</reference>
<sequence>MKTNKYICSFVLAASLLFTGCSDFLDSKDNSNIAGDNFYLSEEDCKAATAPLYSKVWFHFNDKFYYGMGDGRGYNLRAPYSDYIYPFTDLNESGLTSPLVQAWESLYIVVQQANKVINGIKGGSMSESVKPQYIAEARFMRGVAYYYLGMLWGNVILNENSDELVANPIVAPSPASDVFEFVMRDLEYAAKYLPETSYATGRVNQYSAFAMLSRVYLTYAGYSDNKNSGTRNSEYLELAKKAALKVIENKNFSLMDNYADLFKIENNNNSETLFALQWVANSDTYGESNTIQNYFAYGSDVTGTDRAWGGATVAQPNAVWEYEQGDTRRKATWMAYGDFYPELMSDKGGLTVEYSESQLNCKKYVCGSSKDNASISYGNTPINTYMIRLAEVYLNYAEACFGNNLTLTANKTGDIDSDSKISVTLGTNVSCTDDKALEYYNAVRTRAGLAPLKNSFTFNDLRRDRRLELCLEGQYWYDMVRWANFQQQAVMNYITGQMRDTNIPVLWDATAQTLSIDSSKDATNRSIGTVKESIFLLPYPESETVQNPLLKGTPVPYTFTEDRITDLFN</sequence>
<comment type="subcellular location">
    <subcellularLocation>
        <location evidence="1">Cell outer membrane</location>
    </subcellularLocation>
</comment>
<feature type="domain" description="SusD-like N-terminal" evidence="7">
    <location>
        <begin position="100"/>
        <end position="217"/>
    </location>
</feature>
<keyword evidence="3" id="KW-0732">Signal</keyword>
<accession>A0AAW6M8Y8</accession>
<dbReference type="InterPro" id="IPR033985">
    <property type="entry name" value="SusD-like_N"/>
</dbReference>
<evidence type="ECO:0000256" key="4">
    <source>
        <dbReference type="ARBA" id="ARBA00023136"/>
    </source>
</evidence>
<comment type="caution">
    <text evidence="8">The sequence shown here is derived from an EMBL/GenBank/DDBJ whole genome shotgun (WGS) entry which is preliminary data.</text>
</comment>
<gene>
    <name evidence="8" type="ORF">PZH42_17830</name>
</gene>
<protein>
    <submittedName>
        <fullName evidence="8">RagB/SusD family nutrient uptake outer membrane protein</fullName>
    </submittedName>
</protein>
<dbReference type="SUPFAM" id="SSF48452">
    <property type="entry name" value="TPR-like"/>
    <property type="match status" value="1"/>
</dbReference>
<dbReference type="Proteomes" id="UP001221924">
    <property type="component" value="Unassembled WGS sequence"/>
</dbReference>
<keyword evidence="4" id="KW-0472">Membrane</keyword>
<proteinExistence type="inferred from homology"/>
<evidence type="ECO:0000256" key="5">
    <source>
        <dbReference type="ARBA" id="ARBA00023237"/>
    </source>
</evidence>
<comment type="similarity">
    <text evidence="2">Belongs to the SusD family.</text>
</comment>
<dbReference type="RefSeq" id="WP_256141533.1">
    <property type="nucleotide sequence ID" value="NZ_JANFZY010000024.1"/>
</dbReference>
<dbReference type="InterPro" id="IPR011990">
    <property type="entry name" value="TPR-like_helical_dom_sf"/>
</dbReference>
<dbReference type="EMBL" id="JARFID010000020">
    <property type="protein sequence ID" value="MDE8695974.1"/>
    <property type="molecule type" value="Genomic_DNA"/>
</dbReference>
<dbReference type="PROSITE" id="PS51257">
    <property type="entry name" value="PROKAR_LIPOPROTEIN"/>
    <property type="match status" value="1"/>
</dbReference>
<dbReference type="AlphaFoldDB" id="A0AAW6M8Y8"/>
<dbReference type="Gene3D" id="1.25.40.390">
    <property type="match status" value="1"/>
</dbReference>
<evidence type="ECO:0000256" key="3">
    <source>
        <dbReference type="ARBA" id="ARBA00022729"/>
    </source>
</evidence>
<evidence type="ECO:0000259" key="7">
    <source>
        <dbReference type="Pfam" id="PF14322"/>
    </source>
</evidence>
<evidence type="ECO:0000256" key="1">
    <source>
        <dbReference type="ARBA" id="ARBA00004442"/>
    </source>
</evidence>
<evidence type="ECO:0000313" key="8">
    <source>
        <dbReference type="EMBL" id="MDE8695974.1"/>
    </source>
</evidence>
<dbReference type="Pfam" id="PF07980">
    <property type="entry name" value="SusD_RagB"/>
    <property type="match status" value="1"/>
</dbReference>